<reference evidence="2" key="1">
    <citation type="submission" date="2014-04" db="EMBL/GenBank/DDBJ databases">
        <title>Evolutionary Origins and Diversification of the Mycorrhizal Mutualists.</title>
        <authorList>
            <consortium name="DOE Joint Genome Institute"/>
            <consortium name="Mycorrhizal Genomics Consortium"/>
            <person name="Kohler A."/>
            <person name="Kuo A."/>
            <person name="Nagy L.G."/>
            <person name="Floudas D."/>
            <person name="Copeland A."/>
            <person name="Barry K.W."/>
            <person name="Cichocki N."/>
            <person name="Veneault-Fourrey C."/>
            <person name="LaButti K."/>
            <person name="Lindquist E.A."/>
            <person name="Lipzen A."/>
            <person name="Lundell T."/>
            <person name="Morin E."/>
            <person name="Murat C."/>
            <person name="Riley R."/>
            <person name="Ohm R."/>
            <person name="Sun H."/>
            <person name="Tunlid A."/>
            <person name="Henrissat B."/>
            <person name="Grigoriev I.V."/>
            <person name="Hibbett D.S."/>
            <person name="Martin F."/>
        </authorList>
    </citation>
    <scope>NUCLEOTIDE SEQUENCE [LARGE SCALE GENOMIC DNA]</scope>
    <source>
        <strain evidence="2">FD-334 SS-4</strain>
    </source>
</reference>
<protein>
    <submittedName>
        <fullName evidence="1">Uncharacterized protein</fullName>
    </submittedName>
</protein>
<gene>
    <name evidence="1" type="ORF">HYPSUDRAFT_201374</name>
</gene>
<evidence type="ECO:0000313" key="2">
    <source>
        <dbReference type="Proteomes" id="UP000054270"/>
    </source>
</evidence>
<name>A0A0D2P3T3_HYPSF</name>
<dbReference type="Proteomes" id="UP000054270">
    <property type="component" value="Unassembled WGS sequence"/>
</dbReference>
<dbReference type="EMBL" id="KN817543">
    <property type="protein sequence ID" value="KJA23346.1"/>
    <property type="molecule type" value="Genomic_DNA"/>
</dbReference>
<sequence length="187" mass="20964">MPLKGDLADELAAHAVYARQAGFARSSVVCIQKKGKAPAPAIESLSSTTRYPYGRPALCARVPSAGLSKHRRNPRVRLRLRTASRIDGRRTAVCAHTSHLRWPPMRAMPWKIRIQLRGRRSHVWKVREPARVGGGECLECARSQLGRSIIKYALCVVPKGCWVRRAAVSLQEKTTVWDTCMRGSYYT</sequence>
<evidence type="ECO:0000313" key="1">
    <source>
        <dbReference type="EMBL" id="KJA23346.1"/>
    </source>
</evidence>
<accession>A0A0D2P3T3</accession>
<dbReference type="AlphaFoldDB" id="A0A0D2P3T3"/>
<proteinExistence type="predicted"/>
<organism evidence="1 2">
    <name type="scientific">Hypholoma sublateritium (strain FD-334 SS-4)</name>
    <dbReference type="NCBI Taxonomy" id="945553"/>
    <lineage>
        <taxon>Eukaryota</taxon>
        <taxon>Fungi</taxon>
        <taxon>Dikarya</taxon>
        <taxon>Basidiomycota</taxon>
        <taxon>Agaricomycotina</taxon>
        <taxon>Agaricomycetes</taxon>
        <taxon>Agaricomycetidae</taxon>
        <taxon>Agaricales</taxon>
        <taxon>Agaricineae</taxon>
        <taxon>Strophariaceae</taxon>
        <taxon>Hypholoma</taxon>
    </lineage>
</organism>
<keyword evidence="2" id="KW-1185">Reference proteome</keyword>